<accession>A0AAJ8LDU6</accession>
<dbReference type="KEGG" id="ksn:43586819"/>
<keyword evidence="6 9" id="KW-1133">Transmembrane helix</keyword>
<keyword evidence="4" id="KW-0808">Transferase</keyword>
<gene>
    <name evidence="11" type="ORF">CI109_101050</name>
</gene>
<reference evidence="11" key="1">
    <citation type="submission" date="2017-08" db="EMBL/GenBank/DDBJ databases">
        <authorList>
            <person name="Cuomo C."/>
            <person name="Billmyre B."/>
            <person name="Heitman J."/>
        </authorList>
    </citation>
    <scope>NUCLEOTIDE SEQUENCE</scope>
    <source>
        <strain evidence="11">CBS 12478</strain>
    </source>
</reference>
<evidence type="ECO:0000256" key="2">
    <source>
        <dbReference type="ARBA" id="ARBA00005179"/>
    </source>
</evidence>
<feature type="region of interest" description="Disordered" evidence="8">
    <location>
        <begin position="151"/>
        <end position="172"/>
    </location>
</feature>
<organism evidence="11 12">
    <name type="scientific">Kwoniella shandongensis</name>
    <dbReference type="NCBI Taxonomy" id="1734106"/>
    <lineage>
        <taxon>Eukaryota</taxon>
        <taxon>Fungi</taxon>
        <taxon>Dikarya</taxon>
        <taxon>Basidiomycota</taxon>
        <taxon>Agaricomycotina</taxon>
        <taxon>Tremellomycetes</taxon>
        <taxon>Tremellales</taxon>
        <taxon>Cryptococcaceae</taxon>
        <taxon>Kwoniella</taxon>
    </lineage>
</organism>
<name>A0AAJ8LDU6_9TREE</name>
<comment type="pathway">
    <text evidence="2">Secondary metabolite biosynthesis.</text>
</comment>
<evidence type="ECO:0000256" key="8">
    <source>
        <dbReference type="SAM" id="MobiDB-lite"/>
    </source>
</evidence>
<evidence type="ECO:0000256" key="4">
    <source>
        <dbReference type="ARBA" id="ARBA00022679"/>
    </source>
</evidence>
<evidence type="ECO:0000313" key="12">
    <source>
        <dbReference type="Proteomes" id="UP000322225"/>
    </source>
</evidence>
<dbReference type="Proteomes" id="UP000322225">
    <property type="component" value="Chromosome 2"/>
</dbReference>
<evidence type="ECO:0000256" key="6">
    <source>
        <dbReference type="ARBA" id="ARBA00022989"/>
    </source>
</evidence>
<dbReference type="RefSeq" id="XP_031863042.2">
    <property type="nucleotide sequence ID" value="XM_032002703.2"/>
</dbReference>
<dbReference type="AlphaFoldDB" id="A0AAJ8LDU6"/>
<protein>
    <recommendedName>
        <fullName evidence="10">Wax synthase domain-containing protein</fullName>
    </recommendedName>
</protein>
<dbReference type="Pfam" id="PF13813">
    <property type="entry name" value="MBOAT_2"/>
    <property type="match status" value="1"/>
</dbReference>
<evidence type="ECO:0000256" key="3">
    <source>
        <dbReference type="ARBA" id="ARBA00007282"/>
    </source>
</evidence>
<evidence type="ECO:0000256" key="9">
    <source>
        <dbReference type="SAM" id="Phobius"/>
    </source>
</evidence>
<dbReference type="InterPro" id="IPR032805">
    <property type="entry name" value="Wax_synthase_dom"/>
</dbReference>
<dbReference type="GeneID" id="43586819"/>
<feature type="transmembrane region" description="Helical" evidence="9">
    <location>
        <begin position="434"/>
        <end position="455"/>
    </location>
</feature>
<feature type="transmembrane region" description="Helical" evidence="9">
    <location>
        <begin position="403"/>
        <end position="422"/>
    </location>
</feature>
<evidence type="ECO:0000256" key="1">
    <source>
        <dbReference type="ARBA" id="ARBA00004141"/>
    </source>
</evidence>
<dbReference type="PANTHER" id="PTHR31595">
    <property type="entry name" value="LONG-CHAIN-ALCOHOL O-FATTY-ACYLTRANSFERASE 3-RELATED"/>
    <property type="match status" value="1"/>
</dbReference>
<dbReference type="GO" id="GO:0006629">
    <property type="term" value="P:lipid metabolic process"/>
    <property type="evidence" value="ECO:0007669"/>
    <property type="project" value="InterPro"/>
</dbReference>
<keyword evidence="5 9" id="KW-0812">Transmembrane</keyword>
<dbReference type="GO" id="GO:0008374">
    <property type="term" value="F:O-acyltransferase activity"/>
    <property type="evidence" value="ECO:0007669"/>
    <property type="project" value="InterPro"/>
</dbReference>
<feature type="transmembrane region" description="Helical" evidence="9">
    <location>
        <begin position="357"/>
        <end position="383"/>
    </location>
</feature>
<dbReference type="InterPro" id="IPR044851">
    <property type="entry name" value="Wax_synthase"/>
</dbReference>
<dbReference type="PANTHER" id="PTHR31595:SF57">
    <property type="entry name" value="OS04G0481900 PROTEIN"/>
    <property type="match status" value="1"/>
</dbReference>
<evidence type="ECO:0000259" key="10">
    <source>
        <dbReference type="Pfam" id="PF13813"/>
    </source>
</evidence>
<keyword evidence="7 9" id="KW-0472">Membrane</keyword>
<evidence type="ECO:0000256" key="7">
    <source>
        <dbReference type="ARBA" id="ARBA00023136"/>
    </source>
</evidence>
<reference evidence="11" key="2">
    <citation type="submission" date="2024-01" db="EMBL/GenBank/DDBJ databases">
        <title>Comparative genomics of Cryptococcus and Kwoniella reveals pathogenesis evolution and contrasting modes of karyotype evolution via chromosome fusion or intercentromeric recombination.</title>
        <authorList>
            <person name="Coelho M.A."/>
            <person name="David-Palma M."/>
            <person name="Shea T."/>
            <person name="Bowers K."/>
            <person name="McGinley-Smith S."/>
            <person name="Mohammad A.W."/>
            <person name="Gnirke A."/>
            <person name="Yurkov A.M."/>
            <person name="Nowrousian M."/>
            <person name="Sun S."/>
            <person name="Cuomo C.A."/>
            <person name="Heitman J."/>
        </authorList>
    </citation>
    <scope>NUCLEOTIDE SEQUENCE</scope>
    <source>
        <strain evidence="11">CBS 12478</strain>
    </source>
</reference>
<keyword evidence="12" id="KW-1185">Reference proteome</keyword>
<evidence type="ECO:0000313" key="11">
    <source>
        <dbReference type="EMBL" id="WWD16621.1"/>
    </source>
</evidence>
<dbReference type="EMBL" id="CP144052">
    <property type="protein sequence ID" value="WWD16621.1"/>
    <property type="molecule type" value="Genomic_DNA"/>
</dbReference>
<evidence type="ECO:0000256" key="5">
    <source>
        <dbReference type="ARBA" id="ARBA00022692"/>
    </source>
</evidence>
<sequence>MPFLPSRSEPFGILEPLHQYALTHSEPITRDNWWRLFIIPLAPLFFQAILLRRDDTRKWRIPLGVLGISLLWKAALRYRFTQPWLNGFNNGTGIGMLHLTCRYLEFALLEGPVYDRYYDAKQSRYWWVAALDVSWNARWIGLGAVDLDHGGKTSNGHATPSPPNNGHAGLNGHAKATIGDARLSPPPDGGVEVNGKFIPDVRAPPSWLPAPTVGRTRFQAVIRHLFIAIRNYIISDTMLSLLRDFGHNTIGSTDPIPHALYRFARENRFVVLPHANFGHGLFEASPWVVEFYAVTGVAVCVWLGISMGYHACGAICVGSGLWETESWEIDMFDSPLLSDSLLDFWGRRWHQFFRHHFVLVSTLILRILHLPVTSPLILAFSFILSGLMHAYGQFLMHPVPSLLPIASFFLLSGLGCAGEVVFKRITGHKVRGFWGRMWIWFFILLTGRLAAQAWLESGLGGSLLTYPWAGEIVKGYVREWVVEMVPKGCM</sequence>
<comment type="subcellular location">
    <subcellularLocation>
        <location evidence="1">Membrane</location>
        <topology evidence="1">Multi-pass membrane protein</topology>
    </subcellularLocation>
</comment>
<dbReference type="GO" id="GO:0016020">
    <property type="term" value="C:membrane"/>
    <property type="evidence" value="ECO:0007669"/>
    <property type="project" value="UniProtKB-SubCell"/>
</dbReference>
<proteinExistence type="inferred from homology"/>
<comment type="similarity">
    <text evidence="3">Belongs to the wax synthase family.</text>
</comment>
<feature type="domain" description="Wax synthase" evidence="10">
    <location>
        <begin position="330"/>
        <end position="410"/>
    </location>
</feature>